<reference evidence="2 3" key="1">
    <citation type="submission" date="2017-05" db="EMBL/GenBank/DDBJ databases">
        <title>Comparative genomic and metabolic analysis of manganese-oxidizing mechanisms in Celeribater manganoxidans DY25T: its adaption to the environment of polymetallic nodule.</title>
        <authorList>
            <person name="Wang X."/>
        </authorList>
    </citation>
    <scope>NUCLEOTIDE SEQUENCE [LARGE SCALE GENOMIC DNA]</scope>
    <source>
        <strain evidence="2 3">DY25</strain>
    </source>
</reference>
<keyword evidence="1" id="KW-1133">Transmembrane helix</keyword>
<protein>
    <recommendedName>
        <fullName evidence="4">Nicotinamide riboside transporter PnuC</fullName>
    </recommendedName>
</protein>
<dbReference type="Proteomes" id="UP000219050">
    <property type="component" value="Chromosome"/>
</dbReference>
<sequence length="80" mass="8924">MKTMARRRSSRLLEWFGVGTAIFYSLLVASNTGSEFAGFTLLLISSVSIGLWAWLGGHKGILVLQFFYAFAGIVGMLRWF</sequence>
<evidence type="ECO:0000256" key="1">
    <source>
        <dbReference type="SAM" id="Phobius"/>
    </source>
</evidence>
<feature type="transmembrane region" description="Helical" evidence="1">
    <location>
        <begin position="62"/>
        <end position="79"/>
    </location>
</feature>
<accession>A0A291LZC6</accession>
<proteinExistence type="predicted"/>
<feature type="transmembrane region" description="Helical" evidence="1">
    <location>
        <begin position="36"/>
        <end position="55"/>
    </location>
</feature>
<dbReference type="KEGG" id="cmag:CBW24_08840"/>
<evidence type="ECO:0000313" key="2">
    <source>
        <dbReference type="EMBL" id="ATI42103.1"/>
    </source>
</evidence>
<keyword evidence="1" id="KW-0472">Membrane</keyword>
<evidence type="ECO:0000313" key="3">
    <source>
        <dbReference type="Proteomes" id="UP000219050"/>
    </source>
</evidence>
<gene>
    <name evidence="2" type="ORF">CBW24_08840</name>
</gene>
<keyword evidence="1" id="KW-0812">Transmembrane</keyword>
<organism evidence="2 3">
    <name type="scientific">Pacificitalea manganoxidans</name>
    <dbReference type="NCBI Taxonomy" id="1411902"/>
    <lineage>
        <taxon>Bacteria</taxon>
        <taxon>Pseudomonadati</taxon>
        <taxon>Pseudomonadota</taxon>
        <taxon>Alphaproteobacteria</taxon>
        <taxon>Rhodobacterales</taxon>
        <taxon>Paracoccaceae</taxon>
        <taxon>Pacificitalea</taxon>
    </lineage>
</organism>
<keyword evidence="3" id="KW-1185">Reference proteome</keyword>
<dbReference type="EMBL" id="CP021404">
    <property type="protein sequence ID" value="ATI42103.1"/>
    <property type="molecule type" value="Genomic_DNA"/>
</dbReference>
<dbReference type="OrthoDB" id="5192902at2"/>
<evidence type="ECO:0008006" key="4">
    <source>
        <dbReference type="Google" id="ProtNLM"/>
    </source>
</evidence>
<name>A0A291LZC6_9RHOB</name>
<dbReference type="AlphaFoldDB" id="A0A291LZC6"/>
<feature type="transmembrane region" description="Helical" evidence="1">
    <location>
        <begin position="12"/>
        <end position="30"/>
    </location>
</feature>